<feature type="region of interest" description="Disordered" evidence="2">
    <location>
        <begin position="184"/>
        <end position="254"/>
    </location>
</feature>
<comment type="caution">
    <text evidence="5">The sequence shown here is derived from an EMBL/GenBank/DDBJ whole genome shotgun (WGS) entry which is preliminary data.</text>
</comment>
<feature type="coiled-coil region" evidence="1">
    <location>
        <begin position="482"/>
        <end position="519"/>
    </location>
</feature>
<evidence type="ECO:0000256" key="2">
    <source>
        <dbReference type="SAM" id="MobiDB-lite"/>
    </source>
</evidence>
<keyword evidence="3" id="KW-0732">Signal</keyword>
<keyword evidence="1" id="KW-0175">Coiled coil</keyword>
<feature type="signal peptide" evidence="3">
    <location>
        <begin position="1"/>
        <end position="33"/>
    </location>
</feature>
<feature type="compositionally biased region" description="Polar residues" evidence="2">
    <location>
        <begin position="228"/>
        <end position="249"/>
    </location>
</feature>
<dbReference type="STRING" id="8932.A0A2I0M7I8"/>
<evidence type="ECO:0000259" key="4">
    <source>
        <dbReference type="Pfam" id="PF16043"/>
    </source>
</evidence>
<dbReference type="PANTHER" id="PTHR47080">
    <property type="entry name" value="CHROMOSOME 16 OPEN READING FRAME 96"/>
    <property type="match status" value="1"/>
</dbReference>
<dbReference type="InterPro" id="IPR032013">
    <property type="entry name" value="DUF4795"/>
</dbReference>
<keyword evidence="6" id="KW-1185">Reference proteome</keyword>
<dbReference type="AlphaFoldDB" id="A0A2I0M7I8"/>
<feature type="compositionally biased region" description="Polar residues" evidence="2">
    <location>
        <begin position="203"/>
        <end position="220"/>
    </location>
</feature>
<feature type="region of interest" description="Disordered" evidence="2">
    <location>
        <begin position="33"/>
        <end position="169"/>
    </location>
</feature>
<reference evidence="5 6" key="1">
    <citation type="journal article" date="2013" name="Science">
        <title>Genomic diversity and evolution of the head crest in the rock pigeon.</title>
        <authorList>
            <person name="Shapiro M.D."/>
            <person name="Kronenberg Z."/>
            <person name="Li C."/>
            <person name="Domyan E.T."/>
            <person name="Pan H."/>
            <person name="Campbell M."/>
            <person name="Tan H."/>
            <person name="Huff C.D."/>
            <person name="Hu H."/>
            <person name="Vickrey A.I."/>
            <person name="Nielsen S.C."/>
            <person name="Stringham S.A."/>
            <person name="Hu H."/>
            <person name="Willerslev E."/>
            <person name="Gilbert M.T."/>
            <person name="Yandell M."/>
            <person name="Zhang G."/>
            <person name="Wang J."/>
        </authorList>
    </citation>
    <scope>NUCLEOTIDE SEQUENCE [LARGE SCALE GENOMIC DNA]</scope>
    <source>
        <tissue evidence="5">Blood</tissue>
    </source>
</reference>
<dbReference type="Pfam" id="PF16043">
    <property type="entry name" value="DUF4795"/>
    <property type="match status" value="1"/>
</dbReference>
<feature type="coiled-coil region" evidence="1">
    <location>
        <begin position="329"/>
        <end position="395"/>
    </location>
</feature>
<accession>A0A2I0M7I8</accession>
<dbReference type="InParanoid" id="A0A2I0M7I8"/>
<evidence type="ECO:0000256" key="1">
    <source>
        <dbReference type="SAM" id="Coils"/>
    </source>
</evidence>
<feature type="chain" id="PRO_5014186304" evidence="3">
    <location>
        <begin position="34"/>
        <end position="746"/>
    </location>
</feature>
<dbReference type="PANTHER" id="PTHR47080:SF1">
    <property type="entry name" value="CHROMOSOME 16 OPEN READING FRAME 96"/>
    <property type="match status" value="1"/>
</dbReference>
<feature type="compositionally biased region" description="Polar residues" evidence="2">
    <location>
        <begin position="72"/>
        <end position="82"/>
    </location>
</feature>
<gene>
    <name evidence="5" type="primary">QRICH2</name>
    <name evidence="5" type="ORF">A306_00006425</name>
</gene>
<name>A0A2I0M7I8_COLLI</name>
<protein>
    <submittedName>
        <fullName evidence="5">Glutamine rich 2</fullName>
    </submittedName>
</protein>
<feature type="compositionally biased region" description="Low complexity" evidence="2">
    <location>
        <begin position="33"/>
        <end position="44"/>
    </location>
</feature>
<feature type="domain" description="DUF4795" evidence="4">
    <location>
        <begin position="456"/>
        <end position="655"/>
    </location>
</feature>
<evidence type="ECO:0000256" key="3">
    <source>
        <dbReference type="SAM" id="SignalP"/>
    </source>
</evidence>
<dbReference type="Proteomes" id="UP000053872">
    <property type="component" value="Unassembled WGS sequence"/>
</dbReference>
<evidence type="ECO:0000313" key="6">
    <source>
        <dbReference type="Proteomes" id="UP000053872"/>
    </source>
</evidence>
<organism evidence="5 6">
    <name type="scientific">Columba livia</name>
    <name type="common">Rock dove</name>
    <dbReference type="NCBI Taxonomy" id="8932"/>
    <lineage>
        <taxon>Eukaryota</taxon>
        <taxon>Metazoa</taxon>
        <taxon>Chordata</taxon>
        <taxon>Craniata</taxon>
        <taxon>Vertebrata</taxon>
        <taxon>Euteleostomi</taxon>
        <taxon>Archelosauria</taxon>
        <taxon>Archosauria</taxon>
        <taxon>Dinosauria</taxon>
        <taxon>Saurischia</taxon>
        <taxon>Theropoda</taxon>
        <taxon>Coelurosauria</taxon>
        <taxon>Aves</taxon>
        <taxon>Neognathae</taxon>
        <taxon>Neoaves</taxon>
        <taxon>Columbimorphae</taxon>
        <taxon>Columbiformes</taxon>
        <taxon>Columbidae</taxon>
        <taxon>Columba</taxon>
    </lineage>
</organism>
<sequence length="746" mass="80898">MRHQFGDRDWGHGVGFWGLSSWLPVNLLSFASSSQDDSGGQSASAEPPELDVNAQHGENSARGPNGPGIQHGTKTSQGTPGSHRTLVTPEKLGDVPSDQMRTSDASTTTTGTQPESLGTQVTTTGVEPGSPSTQATALGMQTRSPGTKTTTLHPEPGATGTQITTPGMQPGSPGTHVITLEMEPGSPGTRATTPGMQPGSPGTRATTPSASPGTHATTPGMQPGSPGTRATTPGTQLAPQGTRLNATNSRHGDKALPSTVPAQAGHPAAQTIQTTAQGFEIPPNTAPRATSPWKEPVMLWESSGSSGTAVEVEQAFHQIGQLGHVCAALKEQVAQLEATKSDRTELENLHQLFLERGQESTTSILANLQGLAKELQEKAEKIRQLESTLGNLRFDGAGRKADDSGQIALLLGSPQHDMKRELQAEQQETTKATLEQLVTKTSEQLQAEHHLVIFLQQDELLKCIQATIMQVQGDYKQLSSALRNLLDDHHQEQKAIEALSQALERLKQQKADKEELLLLGIDEKADKAALADKVSCSQFEACVERLNAMMEEVTSRVTGQEKGWHQFQRQLQTQMDSKMAEGVTRPQLDRRELGPFRQHLEERWKSLRGQLQEKVLQPERDDAAGIRKQLLADFHCLSCDRPLNMLAPGPEQTGECRYPTVPRSCGGPHTLTPPRFQPHLPSAPRRLPPIARCLNKPTFLERAKEKKRDTCVQAAARQTEDNLHHMLTAKRPDVPVVDSVLLHTYK</sequence>
<feature type="compositionally biased region" description="Polar residues" evidence="2">
    <location>
        <begin position="113"/>
        <end position="152"/>
    </location>
</feature>
<proteinExistence type="predicted"/>
<evidence type="ECO:0000313" key="5">
    <source>
        <dbReference type="EMBL" id="PKK25633.1"/>
    </source>
</evidence>
<dbReference type="EMBL" id="AKCR02000032">
    <property type="protein sequence ID" value="PKK25633.1"/>
    <property type="molecule type" value="Genomic_DNA"/>
</dbReference>